<dbReference type="PANTHER" id="PTHR43249">
    <property type="entry name" value="UDP-N-ACETYL-2-AMINO-2-DEOXY-D-GLUCURONATE OXIDASE"/>
    <property type="match status" value="1"/>
</dbReference>
<dbReference type="KEGG" id="msil:METEAL_26030"/>
<accession>A0AA48K8Y5</accession>
<dbReference type="GO" id="GO:0000166">
    <property type="term" value="F:nucleotide binding"/>
    <property type="evidence" value="ECO:0007669"/>
    <property type="project" value="InterPro"/>
</dbReference>
<dbReference type="Gene3D" id="3.40.50.720">
    <property type="entry name" value="NAD(P)-binding Rossmann-like Domain"/>
    <property type="match status" value="1"/>
</dbReference>
<dbReference type="Gene3D" id="3.30.360.10">
    <property type="entry name" value="Dihydrodipicolinate Reductase, domain 2"/>
    <property type="match status" value="1"/>
</dbReference>
<evidence type="ECO:0000259" key="1">
    <source>
        <dbReference type="Pfam" id="PF01408"/>
    </source>
</evidence>
<reference evidence="4" key="1">
    <citation type="journal article" date="2023" name="Int. J. Syst. Evol. Microbiol.">
        <title>Mesoterricola silvestris gen. nov., sp. nov., Mesoterricola sediminis sp. nov., Geothrix oryzae sp. nov., Geothrix edaphica sp. nov., Geothrix rubra sp. nov., and Geothrix limicola sp. nov., six novel members of Acidobacteriota isolated from soils.</title>
        <authorList>
            <person name="Itoh H."/>
            <person name="Sugisawa Y."/>
            <person name="Mise K."/>
            <person name="Xu Z."/>
            <person name="Kuniyasu M."/>
            <person name="Ushijima N."/>
            <person name="Kawano K."/>
            <person name="Kobayashi E."/>
            <person name="Shiratori Y."/>
            <person name="Masuda Y."/>
            <person name="Senoo K."/>
        </authorList>
    </citation>
    <scope>NUCLEOTIDE SEQUENCE [LARGE SCALE GENOMIC DNA]</scope>
    <source>
        <strain evidence="4">W79</strain>
    </source>
</reference>
<dbReference type="InterPro" id="IPR052515">
    <property type="entry name" value="Gfo/Idh/MocA_Oxidoreductase"/>
</dbReference>
<dbReference type="Proteomes" id="UP001238179">
    <property type="component" value="Chromosome"/>
</dbReference>
<dbReference type="SUPFAM" id="SSF51735">
    <property type="entry name" value="NAD(P)-binding Rossmann-fold domains"/>
    <property type="match status" value="1"/>
</dbReference>
<dbReference type="EMBL" id="AP027080">
    <property type="protein sequence ID" value="BDU73429.1"/>
    <property type="molecule type" value="Genomic_DNA"/>
</dbReference>
<dbReference type="PANTHER" id="PTHR43249:SF1">
    <property type="entry name" value="D-GLUCOSIDE 3-DEHYDROGENASE"/>
    <property type="match status" value="1"/>
</dbReference>
<name>A0AA48K8Y5_9BACT</name>
<keyword evidence="4" id="KW-1185">Reference proteome</keyword>
<feature type="domain" description="Gfo/Idh/MocA-like oxidoreductase N-terminal" evidence="1">
    <location>
        <begin position="8"/>
        <end position="104"/>
    </location>
</feature>
<gene>
    <name evidence="3" type="primary">ntdC</name>
    <name evidence="3" type="ORF">METEAL_26030</name>
</gene>
<dbReference type="AlphaFoldDB" id="A0AA48K8Y5"/>
<organism evidence="3 4">
    <name type="scientific">Mesoterricola silvestris</name>
    <dbReference type="NCBI Taxonomy" id="2927979"/>
    <lineage>
        <taxon>Bacteria</taxon>
        <taxon>Pseudomonadati</taxon>
        <taxon>Acidobacteriota</taxon>
        <taxon>Holophagae</taxon>
        <taxon>Holophagales</taxon>
        <taxon>Holophagaceae</taxon>
        <taxon>Mesoterricola</taxon>
    </lineage>
</organism>
<dbReference type="Pfam" id="PF01408">
    <property type="entry name" value="GFO_IDH_MocA"/>
    <property type="match status" value="1"/>
</dbReference>
<dbReference type="InterPro" id="IPR004104">
    <property type="entry name" value="Gfo/Idh/MocA-like_OxRdtase_C"/>
</dbReference>
<dbReference type="SUPFAM" id="SSF55347">
    <property type="entry name" value="Glyceraldehyde-3-phosphate dehydrogenase-like, C-terminal domain"/>
    <property type="match status" value="1"/>
</dbReference>
<evidence type="ECO:0000259" key="2">
    <source>
        <dbReference type="Pfam" id="PF02894"/>
    </source>
</evidence>
<evidence type="ECO:0000313" key="4">
    <source>
        <dbReference type="Proteomes" id="UP001238179"/>
    </source>
</evidence>
<protein>
    <submittedName>
        <fullName evidence="3">Glucose-6-phosphate 3-dehydrogenase</fullName>
    </submittedName>
</protein>
<evidence type="ECO:0000313" key="3">
    <source>
        <dbReference type="EMBL" id="BDU73429.1"/>
    </source>
</evidence>
<feature type="domain" description="Gfo/Idh/MocA-like oxidoreductase C-terminal" evidence="2">
    <location>
        <begin position="116"/>
        <end position="328"/>
    </location>
</feature>
<dbReference type="Pfam" id="PF02894">
    <property type="entry name" value="GFO_IDH_MocA_C"/>
    <property type="match status" value="1"/>
</dbReference>
<proteinExistence type="predicted"/>
<dbReference type="InterPro" id="IPR036291">
    <property type="entry name" value="NAD(P)-bd_dom_sf"/>
</dbReference>
<dbReference type="InterPro" id="IPR000683">
    <property type="entry name" value="Gfo/Idh/MocA-like_OxRdtase_N"/>
</dbReference>
<sequence length="341" mass="37732">MHATALARVHGPGICGVYDCNPSQAVAFADRHHCQPYVTAERLLEDVEAVIVASPNAFHVTHVTQAIGQGCHVLCEKPLVTRLEDAFRLVDSLAGTRQVAAVGFNYRYLPIAKMIKHCLSNGAFGRVLAVRMALKKRSAFTKKTFTWRDGEQTLGTSGAMGDLGVHLIDLFHFCFEDALDPDSISAKLTTHVASRENQPVRVDDDAFTCLRSAKGCFVSLAASKTAEPNDLGLHVEVVGENLELRYASMHKSLYQVKEQADWEWRELPTVQDLFDPPEEVFGWADSFTGQAWQWLDLIQGSPNGELRTLASFKDGLQAQRILEGILQKTGAAHRVFLSRLE</sequence>